<dbReference type="GeneID" id="108274524"/>
<evidence type="ECO:0000256" key="3">
    <source>
        <dbReference type="SAM" id="MobiDB-lite"/>
    </source>
</evidence>
<dbReference type="InterPro" id="IPR012677">
    <property type="entry name" value="Nucleotide-bd_a/b_plait_sf"/>
</dbReference>
<dbReference type="GO" id="GO:0003723">
    <property type="term" value="F:RNA binding"/>
    <property type="evidence" value="ECO:0007669"/>
    <property type="project" value="UniProtKB-UniRule"/>
</dbReference>
<proteinExistence type="predicted"/>
<evidence type="ECO:0000313" key="5">
    <source>
        <dbReference type="Proteomes" id="UP000221080"/>
    </source>
</evidence>
<dbReference type="KEGG" id="ipu:108274524"/>
<reference evidence="6" key="2">
    <citation type="submission" date="2025-08" db="UniProtKB">
        <authorList>
            <consortium name="RefSeq"/>
        </authorList>
    </citation>
    <scope>IDENTIFICATION</scope>
    <source>
        <tissue evidence="6">Blood</tissue>
    </source>
</reference>
<dbReference type="SUPFAM" id="SSF54928">
    <property type="entry name" value="RNA-binding domain, RBD"/>
    <property type="match status" value="1"/>
</dbReference>
<dbReference type="RefSeq" id="XP_017340221.1">
    <property type="nucleotide sequence ID" value="XM_017484732.3"/>
</dbReference>
<organism evidence="5 6">
    <name type="scientific">Ictalurus punctatus</name>
    <name type="common">Channel catfish</name>
    <name type="synonym">Silurus punctatus</name>
    <dbReference type="NCBI Taxonomy" id="7998"/>
    <lineage>
        <taxon>Eukaryota</taxon>
        <taxon>Metazoa</taxon>
        <taxon>Chordata</taxon>
        <taxon>Craniata</taxon>
        <taxon>Vertebrata</taxon>
        <taxon>Euteleostomi</taxon>
        <taxon>Actinopterygii</taxon>
        <taxon>Neopterygii</taxon>
        <taxon>Teleostei</taxon>
        <taxon>Ostariophysi</taxon>
        <taxon>Siluriformes</taxon>
        <taxon>Ictaluridae</taxon>
        <taxon>Ictalurus</taxon>
    </lineage>
</organism>
<feature type="region of interest" description="Disordered" evidence="3">
    <location>
        <begin position="248"/>
        <end position="267"/>
    </location>
</feature>
<gene>
    <name evidence="6" type="primary">dnd1</name>
</gene>
<evidence type="ECO:0000256" key="1">
    <source>
        <dbReference type="ARBA" id="ARBA00022884"/>
    </source>
</evidence>
<reference evidence="5" key="1">
    <citation type="journal article" date="2016" name="Nat. Commun.">
        <title>The channel catfish genome sequence provides insights into the evolution of scale formation in teleosts.</title>
        <authorList>
            <person name="Liu Z."/>
            <person name="Liu S."/>
            <person name="Yao J."/>
            <person name="Bao L."/>
            <person name="Zhang J."/>
            <person name="Li Y."/>
            <person name="Jiang C."/>
            <person name="Sun L."/>
            <person name="Wang R."/>
            <person name="Zhang Y."/>
            <person name="Zhou T."/>
            <person name="Zeng Q."/>
            <person name="Fu Q."/>
            <person name="Gao S."/>
            <person name="Li N."/>
            <person name="Koren S."/>
            <person name="Jiang Y."/>
            <person name="Zimin A."/>
            <person name="Xu P."/>
            <person name="Phillippy A.M."/>
            <person name="Geng X."/>
            <person name="Song L."/>
            <person name="Sun F."/>
            <person name="Li C."/>
            <person name="Wang X."/>
            <person name="Chen A."/>
            <person name="Jin Y."/>
            <person name="Yuan Z."/>
            <person name="Yang Y."/>
            <person name="Tan S."/>
            <person name="Peatman E."/>
            <person name="Lu J."/>
            <person name="Qin Z."/>
            <person name="Dunham R."/>
            <person name="Li Z."/>
            <person name="Sonstegard T."/>
            <person name="Feng J."/>
            <person name="Danzmann R.G."/>
            <person name="Schroeder S."/>
            <person name="Scheffler B."/>
            <person name="Duke M.V."/>
            <person name="Ballard L."/>
            <person name="Kucuktas H."/>
            <person name="Kaltenboeck L."/>
            <person name="Liu H."/>
            <person name="Armbruster J."/>
            <person name="Xie Y."/>
            <person name="Kirby M.L."/>
            <person name="Tian Y."/>
            <person name="Flanagan M.E."/>
            <person name="Mu W."/>
            <person name="Waldbieser G.C."/>
        </authorList>
    </citation>
    <scope>NUCLEOTIDE SEQUENCE [LARGE SCALE GENOMIC DNA]</scope>
    <source>
        <strain evidence="5">SDA103</strain>
    </source>
</reference>
<dbReference type="InterPro" id="IPR000504">
    <property type="entry name" value="RRM_dom"/>
</dbReference>
<accession>A0A2D0SCM8</accession>
<dbReference type="SMART" id="SM00360">
    <property type="entry name" value="RRM"/>
    <property type="match status" value="1"/>
</dbReference>
<dbReference type="PANTHER" id="PTHR21245">
    <property type="entry name" value="HETEROGENEOUS NUCLEAR RIBONUCLEOPROTEIN"/>
    <property type="match status" value="1"/>
</dbReference>
<dbReference type="Pfam" id="PF14709">
    <property type="entry name" value="DND1_DSRM"/>
    <property type="match status" value="1"/>
</dbReference>
<dbReference type="PROSITE" id="PS50102">
    <property type="entry name" value="RRM"/>
    <property type="match status" value="1"/>
</dbReference>
<evidence type="ECO:0000256" key="2">
    <source>
        <dbReference type="PROSITE-ProRule" id="PRU00176"/>
    </source>
</evidence>
<name>A0A2D0SCM8_ICTPU</name>
<evidence type="ECO:0000259" key="4">
    <source>
        <dbReference type="PROSITE" id="PS50102"/>
    </source>
</evidence>
<dbReference type="Proteomes" id="UP000221080">
    <property type="component" value="Chromosome 14"/>
</dbReference>
<keyword evidence="5" id="KW-1185">Reference proteome</keyword>
<dbReference type="InterPro" id="IPR035979">
    <property type="entry name" value="RBD_domain_sf"/>
</dbReference>
<dbReference type="OrthoDB" id="3800936at2759"/>
<feature type="domain" description="RRM" evidence="4">
    <location>
        <begin position="84"/>
        <end position="162"/>
    </location>
</feature>
<sequence length="414" mass="46591">MELKREREREKFLKPFYQTLVLLQLVLSVGKLEPVMFKVLNPQRQKSLEKWLKETNTMLTQVNGQRRYGAPPLGWTGPTPGPGCEVFISQIPRDVFEDRLIPLFQSVAPLYEFRLMMNFSGQNRGFAYAKYGDTASAATAIRALNLYPLQSGVRLTVRRSTEKRQLCLSDLPPTMERNDLLTVLRQIADGVEGVNIRTTGPKEKDVSALVYYSSHYAASMAKKVLVQAFRNLYGVSISVQWLSGSGKSRHEEHDEESPLAPPGLKSMGVKSLTSPRFQLCRDPKRPPPLPTPPSPLQPQVFPREVGGPTLQVTNVMLPLKSSSVEEPLHDSVHELHWLCELHGLGEPLYNMRYDHTGPDGFLYFAYRVMVPGLDMPFCGVVHVLPSTCANNMKAEVQRAAAKQLLEAIWQARNH</sequence>
<dbReference type="Pfam" id="PF00076">
    <property type="entry name" value="RRM_1"/>
    <property type="match status" value="1"/>
</dbReference>
<protein>
    <submittedName>
        <fullName evidence="6">Dead end protein 1</fullName>
    </submittedName>
</protein>
<dbReference type="OMA" id="CERVNPV"/>
<keyword evidence="1 2" id="KW-0694">RNA-binding</keyword>
<dbReference type="AlphaFoldDB" id="A0A2D0SCM8"/>
<evidence type="ECO:0000313" key="6">
    <source>
        <dbReference type="RefSeq" id="XP_017340221.1"/>
    </source>
</evidence>
<dbReference type="STRING" id="7998.ENSIPUP00000015794"/>
<dbReference type="Gene3D" id="3.30.70.330">
    <property type="match status" value="1"/>
</dbReference>
<dbReference type="CTD" id="373863"/>